<accession>A0A507BDZ2</accession>
<dbReference type="Proteomes" id="UP000319257">
    <property type="component" value="Unassembled WGS sequence"/>
</dbReference>
<dbReference type="RefSeq" id="XP_030998665.1">
    <property type="nucleotide sequence ID" value="XM_031137825.1"/>
</dbReference>
<evidence type="ECO:0000313" key="2">
    <source>
        <dbReference type="EMBL" id="TPX16954.1"/>
    </source>
</evidence>
<dbReference type="GeneID" id="41970963"/>
<comment type="caution">
    <text evidence="2">The sequence shown here is derived from an EMBL/GenBank/DDBJ whole genome shotgun (WGS) entry which is preliminary data.</text>
</comment>
<evidence type="ECO:0000256" key="1">
    <source>
        <dbReference type="SAM" id="SignalP"/>
    </source>
</evidence>
<evidence type="ECO:0000313" key="3">
    <source>
        <dbReference type="Proteomes" id="UP000319257"/>
    </source>
</evidence>
<dbReference type="AlphaFoldDB" id="A0A507BDZ2"/>
<reference evidence="2 3" key="1">
    <citation type="submission" date="2019-06" db="EMBL/GenBank/DDBJ databases">
        <title>Draft genome sequence of the filamentous fungus Phialemoniopsis curvata isolated from diesel fuel.</title>
        <authorList>
            <person name="Varaljay V.A."/>
            <person name="Lyon W.J."/>
            <person name="Crouch A.L."/>
            <person name="Drake C.E."/>
            <person name="Hollomon J.M."/>
            <person name="Nadeau L.J."/>
            <person name="Nunn H.S."/>
            <person name="Stevenson B.S."/>
            <person name="Bojanowski C.L."/>
            <person name="Crookes-Goodson W.J."/>
        </authorList>
    </citation>
    <scope>NUCLEOTIDE SEQUENCE [LARGE SCALE GENOMIC DNA]</scope>
    <source>
        <strain evidence="2 3">D216</strain>
    </source>
</reference>
<dbReference type="OrthoDB" id="5237073at2759"/>
<sequence>MELLLVLLCFQVLPSALCFKSGSHLEGFHSLSSLHSFADDDPFAANNHVINPWDDPRVQDLLWDGKPLPSGEPKRKRTVLQHRATGGRTVIPSTWPHRHCLGCFNAASGDRPDIGDLSTEYLVTELLKKEPEMRDLCVFYTGVPNDERQNTAKGQSLGPQENLSPSAARWACDRQMYSLWTLFPGRDDNVAPPGTVPDDSINKKNFWEIDRQDSWLYHLKDPPTRFTYFENMSRAMARRCSGKIWVYSLNPTNLAHYGTQQPPPDNNNAHSIWNTVEYRELKAQNKWTHLISIDASTGDMHLLRMSDQSRIGPYTGSVPRALEFLNSTLGKRDTCTQNLLYQGPGDDWFGTGRRSSTR</sequence>
<dbReference type="EMBL" id="SKBQ01000015">
    <property type="protein sequence ID" value="TPX16954.1"/>
    <property type="molecule type" value="Genomic_DNA"/>
</dbReference>
<feature type="signal peptide" evidence="1">
    <location>
        <begin position="1"/>
        <end position="18"/>
    </location>
</feature>
<feature type="chain" id="PRO_5021440407" evidence="1">
    <location>
        <begin position="19"/>
        <end position="358"/>
    </location>
</feature>
<keyword evidence="1" id="KW-0732">Signal</keyword>
<organism evidence="2 3">
    <name type="scientific">Thyridium curvatum</name>
    <dbReference type="NCBI Taxonomy" id="1093900"/>
    <lineage>
        <taxon>Eukaryota</taxon>
        <taxon>Fungi</taxon>
        <taxon>Dikarya</taxon>
        <taxon>Ascomycota</taxon>
        <taxon>Pezizomycotina</taxon>
        <taxon>Sordariomycetes</taxon>
        <taxon>Sordariomycetidae</taxon>
        <taxon>Thyridiales</taxon>
        <taxon>Thyridiaceae</taxon>
        <taxon>Thyridium</taxon>
    </lineage>
</organism>
<gene>
    <name evidence="2" type="ORF">E0L32_003516</name>
</gene>
<proteinExistence type="predicted"/>
<name>A0A507BDZ2_9PEZI</name>
<protein>
    <submittedName>
        <fullName evidence="2">Uncharacterized protein</fullName>
    </submittedName>
</protein>
<dbReference type="InParanoid" id="A0A507BDZ2"/>
<keyword evidence="3" id="KW-1185">Reference proteome</keyword>